<gene>
    <name evidence="5" type="primary">phnF</name>
    <name evidence="5" type="ORF">GXW76_08185</name>
</gene>
<evidence type="ECO:0000256" key="3">
    <source>
        <dbReference type="ARBA" id="ARBA00023163"/>
    </source>
</evidence>
<feature type="domain" description="HTH gntR-type" evidence="4">
    <location>
        <begin position="17"/>
        <end position="85"/>
    </location>
</feature>
<evidence type="ECO:0000313" key="5">
    <source>
        <dbReference type="EMBL" id="MBR0671150.1"/>
    </source>
</evidence>
<reference evidence="5" key="2">
    <citation type="journal article" date="2021" name="Syst. Appl. Microbiol.">
        <title>Roseomonas hellenica sp. nov., isolated from roots of wild-growing Alkanna tinctoria.</title>
        <authorList>
            <person name="Rat A."/>
            <person name="Naranjo H.D."/>
            <person name="Lebbe L."/>
            <person name="Cnockaert M."/>
            <person name="Krigas N."/>
            <person name="Grigoriadou K."/>
            <person name="Maloupa E."/>
            <person name="Willems A."/>
        </authorList>
    </citation>
    <scope>NUCLEOTIDE SEQUENCE</scope>
    <source>
        <strain evidence="5">LMG 31231</strain>
    </source>
</reference>
<keyword evidence="1" id="KW-0805">Transcription regulation</keyword>
<dbReference type="SUPFAM" id="SSF46785">
    <property type="entry name" value="Winged helix' DNA-binding domain"/>
    <property type="match status" value="1"/>
</dbReference>
<dbReference type="InterPro" id="IPR036388">
    <property type="entry name" value="WH-like_DNA-bd_sf"/>
</dbReference>
<keyword evidence="2" id="KW-0238">DNA-binding</keyword>
<name>A0A9X9WVH1_9PROT</name>
<accession>A0A9X9WVH1</accession>
<dbReference type="InterPro" id="IPR000524">
    <property type="entry name" value="Tscrpt_reg_HTH_GntR"/>
</dbReference>
<dbReference type="Pfam" id="PF07702">
    <property type="entry name" value="UTRA"/>
    <property type="match status" value="1"/>
</dbReference>
<evidence type="ECO:0000259" key="4">
    <source>
        <dbReference type="PROSITE" id="PS50949"/>
    </source>
</evidence>
<evidence type="ECO:0000256" key="2">
    <source>
        <dbReference type="ARBA" id="ARBA00023125"/>
    </source>
</evidence>
<evidence type="ECO:0000256" key="1">
    <source>
        <dbReference type="ARBA" id="ARBA00023015"/>
    </source>
</evidence>
<dbReference type="InterPro" id="IPR012702">
    <property type="entry name" value="CP_lyase_PhnF"/>
</dbReference>
<dbReference type="PROSITE" id="PS50949">
    <property type="entry name" value="HTH_GNTR"/>
    <property type="match status" value="1"/>
</dbReference>
<dbReference type="EMBL" id="JAAEDM010000015">
    <property type="protein sequence ID" value="MBR0671150.1"/>
    <property type="molecule type" value="Genomic_DNA"/>
</dbReference>
<dbReference type="CDD" id="cd07377">
    <property type="entry name" value="WHTH_GntR"/>
    <property type="match status" value="1"/>
</dbReference>
<dbReference type="Proteomes" id="UP001138751">
    <property type="component" value="Unassembled WGS sequence"/>
</dbReference>
<dbReference type="SMART" id="SM00866">
    <property type="entry name" value="UTRA"/>
    <property type="match status" value="1"/>
</dbReference>
<dbReference type="Gene3D" id="1.10.10.10">
    <property type="entry name" value="Winged helix-like DNA-binding domain superfamily/Winged helix DNA-binding domain"/>
    <property type="match status" value="1"/>
</dbReference>
<dbReference type="Gene3D" id="3.40.1410.10">
    <property type="entry name" value="Chorismate lyase-like"/>
    <property type="match status" value="1"/>
</dbReference>
<dbReference type="InterPro" id="IPR028978">
    <property type="entry name" value="Chorismate_lyase_/UTRA_dom_sf"/>
</dbReference>
<dbReference type="PANTHER" id="PTHR44846:SF1">
    <property type="entry name" value="MANNOSYL-D-GLYCERATE TRANSPORT_METABOLISM SYSTEM REPRESSOR MNGR-RELATED"/>
    <property type="match status" value="1"/>
</dbReference>
<evidence type="ECO:0000313" key="6">
    <source>
        <dbReference type="Proteomes" id="UP001138751"/>
    </source>
</evidence>
<dbReference type="InterPro" id="IPR011663">
    <property type="entry name" value="UTRA"/>
</dbReference>
<proteinExistence type="predicted"/>
<dbReference type="NCBIfam" id="TIGR02325">
    <property type="entry name" value="C_P_lyase_phnF"/>
    <property type="match status" value="1"/>
</dbReference>
<dbReference type="AlphaFoldDB" id="A0A9X9WVH1"/>
<dbReference type="InterPro" id="IPR050679">
    <property type="entry name" value="Bact_HTH_transcr_reg"/>
</dbReference>
<organism evidence="5 6">
    <name type="scientific">Neoroseomonas soli</name>
    <dbReference type="NCBI Taxonomy" id="1081025"/>
    <lineage>
        <taxon>Bacteria</taxon>
        <taxon>Pseudomonadati</taxon>
        <taxon>Pseudomonadota</taxon>
        <taxon>Alphaproteobacteria</taxon>
        <taxon>Acetobacterales</taxon>
        <taxon>Acetobacteraceae</taxon>
        <taxon>Neoroseomonas</taxon>
    </lineage>
</organism>
<dbReference type="Pfam" id="PF00392">
    <property type="entry name" value="GntR"/>
    <property type="match status" value="1"/>
</dbReference>
<protein>
    <submittedName>
        <fullName evidence="5">Phosphonate metabolism transcriptional regulator PhnF</fullName>
    </submittedName>
</protein>
<keyword evidence="6" id="KW-1185">Reference proteome</keyword>
<reference evidence="5" key="1">
    <citation type="submission" date="2020-01" db="EMBL/GenBank/DDBJ databases">
        <authorList>
            <person name="Rat A."/>
        </authorList>
    </citation>
    <scope>NUCLEOTIDE SEQUENCE</scope>
    <source>
        <strain evidence="5">LMG 31231</strain>
    </source>
</reference>
<keyword evidence="3" id="KW-0804">Transcription</keyword>
<dbReference type="GO" id="GO:0003677">
    <property type="term" value="F:DNA binding"/>
    <property type="evidence" value="ECO:0007669"/>
    <property type="project" value="UniProtKB-KW"/>
</dbReference>
<dbReference type="SUPFAM" id="SSF64288">
    <property type="entry name" value="Chorismate lyase-like"/>
    <property type="match status" value="1"/>
</dbReference>
<dbReference type="GO" id="GO:0045892">
    <property type="term" value="P:negative regulation of DNA-templated transcription"/>
    <property type="evidence" value="ECO:0007669"/>
    <property type="project" value="TreeGrafter"/>
</dbReference>
<dbReference type="GO" id="GO:0003700">
    <property type="term" value="F:DNA-binding transcription factor activity"/>
    <property type="evidence" value="ECO:0007669"/>
    <property type="project" value="InterPro"/>
</dbReference>
<dbReference type="InterPro" id="IPR036390">
    <property type="entry name" value="WH_DNA-bd_sf"/>
</dbReference>
<sequence length="248" mass="27023">MVEVSMTDAPLARGQGIALWRQIAATIEGEISRGGKAGGERLSTEAVLTKRFGVNRHTVRRALEDLEARGLIRVEQGRGAFVAEDVVDYRLGARTRFSELVRGQNREPAGRILRISEIQAETQLAEALGIRRGRLVLRVDRLGLADGRPVVLGAHYLPLPRCAAAPEALERSGSITAALEACGIPDYRRRASRITARLPTPEEAELLQQSRSRPVLVAESLNVDPAGQPVDWTQSVYAAGRVQLVVEP</sequence>
<comment type="caution">
    <text evidence="5">The sequence shown here is derived from an EMBL/GenBank/DDBJ whole genome shotgun (WGS) entry which is preliminary data.</text>
</comment>
<dbReference type="PANTHER" id="PTHR44846">
    <property type="entry name" value="MANNOSYL-D-GLYCERATE TRANSPORT/METABOLISM SYSTEM REPRESSOR MNGR-RELATED"/>
    <property type="match status" value="1"/>
</dbReference>
<dbReference type="SMART" id="SM00345">
    <property type="entry name" value="HTH_GNTR"/>
    <property type="match status" value="1"/>
</dbReference>
<dbReference type="PRINTS" id="PR00035">
    <property type="entry name" value="HTHGNTR"/>
</dbReference>